<evidence type="ECO:0000313" key="6">
    <source>
        <dbReference type="EMBL" id="ADW04038.1"/>
    </source>
</evidence>
<gene>
    <name evidence="6" type="ordered locus">Sfla_2609</name>
</gene>
<reference evidence="6 7" key="1">
    <citation type="submission" date="2011-01" db="EMBL/GenBank/DDBJ databases">
        <title>Complete sequence of chromosome of Streptomyces flavogriseus ATCC 33331.</title>
        <authorList>
            <consortium name="US DOE Joint Genome Institute"/>
            <person name="Lucas S."/>
            <person name="Copeland A."/>
            <person name="Lapidus A."/>
            <person name="Cheng J.-F."/>
            <person name="Goodwin L."/>
            <person name="Pitluck S."/>
            <person name="Davenport K."/>
            <person name="Detter J.C."/>
            <person name="Han C."/>
            <person name="Tapia R."/>
            <person name="Land M."/>
            <person name="Hauser L."/>
            <person name="Kyrpides N."/>
            <person name="Ivanova N."/>
            <person name="Ovchinnikova G."/>
            <person name="Pagani I."/>
            <person name="Brumm P."/>
            <person name="Mead D."/>
            <person name="Woyke T."/>
        </authorList>
    </citation>
    <scope>NUCLEOTIDE SEQUENCE [LARGE SCALE GENOMIC DNA]</scope>
    <source>
        <strain evidence="7">ATCC 33331 / IAF-45CD</strain>
    </source>
</reference>
<dbReference type="InterPro" id="IPR008628">
    <property type="entry name" value="GPP34-like"/>
</dbReference>
<dbReference type="EMBL" id="CP002475">
    <property type="protein sequence ID" value="ADW04038.1"/>
    <property type="molecule type" value="Genomic_DNA"/>
</dbReference>
<keyword evidence="4" id="KW-0472">Membrane</keyword>
<dbReference type="Pfam" id="PF05719">
    <property type="entry name" value="GPP34"/>
    <property type="match status" value="1"/>
</dbReference>
<evidence type="ECO:0000256" key="2">
    <source>
        <dbReference type="ARBA" id="ARBA00023034"/>
    </source>
</evidence>
<feature type="region of interest" description="Disordered" evidence="5">
    <location>
        <begin position="200"/>
        <end position="228"/>
    </location>
</feature>
<dbReference type="Gene3D" id="1.10.3630.10">
    <property type="entry name" value="yeast vps74-n-term truncation variant domain like"/>
    <property type="match status" value="1"/>
</dbReference>
<comment type="subcellular location">
    <subcellularLocation>
        <location evidence="1">Golgi apparatus membrane</location>
        <topology evidence="1">Peripheral membrane protein</topology>
        <orientation evidence="1">Cytoplasmic side</orientation>
    </subcellularLocation>
</comment>
<dbReference type="KEGG" id="sfa:Sfla_2609"/>
<protein>
    <recommendedName>
        <fullName evidence="8">GPP34 family phosphoprotein</fullName>
    </recommendedName>
</protein>
<evidence type="ECO:0000256" key="1">
    <source>
        <dbReference type="ARBA" id="ARBA00004255"/>
    </source>
</evidence>
<evidence type="ECO:0008006" key="8">
    <source>
        <dbReference type="Google" id="ProtNLM"/>
    </source>
</evidence>
<sequence length="228" mass="24040">MTGAALTLPEELLLLALDPVRGKPYCRGRFLEYGVAGAALAELELQGRIAEERGRVVVVNPLDPPDPLLAVFLRGLPPPGKGGLLSGASARRWVRQAGRRAGGLYLDALVERGVLRRETRRFLGLLPYHRHPAGPGSPAEQVLRGYEESRAAGHPDRRGRMLAALAAAVELPAVVRGGDRRARAATRALVREEWPAQAVHRNVRQDKAARAGGGGIGGGDGGGSGGGD</sequence>
<evidence type="ECO:0000256" key="5">
    <source>
        <dbReference type="SAM" id="MobiDB-lite"/>
    </source>
</evidence>
<evidence type="ECO:0000256" key="4">
    <source>
        <dbReference type="ARBA" id="ARBA00023136"/>
    </source>
</evidence>
<dbReference type="GO" id="GO:0005737">
    <property type="term" value="C:cytoplasm"/>
    <property type="evidence" value="ECO:0007669"/>
    <property type="project" value="UniProtKB-ARBA"/>
</dbReference>
<dbReference type="GO" id="GO:0012505">
    <property type="term" value="C:endomembrane system"/>
    <property type="evidence" value="ECO:0007669"/>
    <property type="project" value="UniProtKB-ARBA"/>
</dbReference>
<proteinExistence type="predicted"/>
<dbReference type="GO" id="GO:0070273">
    <property type="term" value="F:phosphatidylinositol-4-phosphate binding"/>
    <property type="evidence" value="ECO:0007669"/>
    <property type="project" value="InterPro"/>
</dbReference>
<organism evidence="6 7">
    <name type="scientific">Streptomyces pratensis (strain ATCC 33331 / IAF-45CD)</name>
    <dbReference type="NCBI Taxonomy" id="591167"/>
    <lineage>
        <taxon>Bacteria</taxon>
        <taxon>Bacillati</taxon>
        <taxon>Actinomycetota</taxon>
        <taxon>Actinomycetes</taxon>
        <taxon>Kitasatosporales</taxon>
        <taxon>Streptomycetaceae</taxon>
        <taxon>Streptomyces</taxon>
    </lineage>
</organism>
<name>A0A8D3WHK4_STRFA</name>
<dbReference type="OrthoDB" id="4337985at2"/>
<dbReference type="Proteomes" id="UP000002066">
    <property type="component" value="Chromosome"/>
</dbReference>
<keyword evidence="2" id="KW-0333">Golgi apparatus</keyword>
<dbReference type="InterPro" id="IPR038261">
    <property type="entry name" value="GPP34-like_sf"/>
</dbReference>
<evidence type="ECO:0000256" key="3">
    <source>
        <dbReference type="ARBA" id="ARBA00023121"/>
    </source>
</evidence>
<keyword evidence="3" id="KW-0446">Lipid-binding</keyword>
<dbReference type="AlphaFoldDB" id="A0A8D3WHK4"/>
<accession>A0A8D3WHK4</accession>
<feature type="compositionally biased region" description="Gly residues" evidence="5">
    <location>
        <begin position="211"/>
        <end position="228"/>
    </location>
</feature>
<evidence type="ECO:0000313" key="7">
    <source>
        <dbReference type="Proteomes" id="UP000002066"/>
    </source>
</evidence>